<keyword evidence="2" id="KW-0732">Signal</keyword>
<protein>
    <submittedName>
        <fullName evidence="4">Activin_recp domain-containing protein</fullName>
    </submittedName>
</protein>
<proteinExistence type="predicted"/>
<keyword evidence="1" id="KW-0812">Transmembrane</keyword>
<evidence type="ECO:0000313" key="3">
    <source>
        <dbReference type="Proteomes" id="UP000035680"/>
    </source>
</evidence>
<evidence type="ECO:0000313" key="4">
    <source>
        <dbReference type="WBParaSite" id="SVE_0116200.1"/>
    </source>
</evidence>
<dbReference type="AlphaFoldDB" id="A0A0K0EXA8"/>
<organism evidence="3 4">
    <name type="scientific">Strongyloides venezuelensis</name>
    <name type="common">Threadworm</name>
    <dbReference type="NCBI Taxonomy" id="75913"/>
    <lineage>
        <taxon>Eukaryota</taxon>
        <taxon>Metazoa</taxon>
        <taxon>Ecdysozoa</taxon>
        <taxon>Nematoda</taxon>
        <taxon>Chromadorea</taxon>
        <taxon>Rhabditida</taxon>
        <taxon>Tylenchina</taxon>
        <taxon>Panagrolaimomorpha</taxon>
        <taxon>Strongyloidoidea</taxon>
        <taxon>Strongyloididae</taxon>
        <taxon>Strongyloides</taxon>
    </lineage>
</organism>
<reference evidence="3" key="1">
    <citation type="submission" date="2014-07" db="EMBL/GenBank/DDBJ databases">
        <authorList>
            <person name="Martin A.A"/>
            <person name="De Silva N."/>
        </authorList>
    </citation>
    <scope>NUCLEOTIDE SEQUENCE</scope>
</reference>
<sequence length="166" mass="19588">MYFLTIILFYVHFISNVFGDELRTSIKIQRLTEESSTSNLTNDKTPIDKFVTKCYTSRTYAYFFYDFITSTCIPPTKYCISIDGYTHMKPYHFGRGCSNEEFSQKCDKISYNRTLNQASQEIDEPKIMKGMLNCCTENLCNFKVTPKFQYLLIIPILYFIFSYLYC</sequence>
<accession>A0A0K0EXA8</accession>
<evidence type="ECO:0000256" key="1">
    <source>
        <dbReference type="SAM" id="Phobius"/>
    </source>
</evidence>
<dbReference type="WBParaSite" id="SVE_0116200.1">
    <property type="protein sequence ID" value="SVE_0116200.1"/>
    <property type="gene ID" value="SVE_0116200"/>
</dbReference>
<reference evidence="4" key="2">
    <citation type="submission" date="2015-08" db="UniProtKB">
        <authorList>
            <consortium name="WormBaseParasite"/>
        </authorList>
    </citation>
    <scope>IDENTIFICATION</scope>
</reference>
<evidence type="ECO:0000256" key="2">
    <source>
        <dbReference type="SAM" id="SignalP"/>
    </source>
</evidence>
<feature type="signal peptide" evidence="2">
    <location>
        <begin position="1"/>
        <end position="19"/>
    </location>
</feature>
<dbReference type="Proteomes" id="UP000035680">
    <property type="component" value="Unassembled WGS sequence"/>
</dbReference>
<keyword evidence="3" id="KW-1185">Reference proteome</keyword>
<feature type="chain" id="PRO_5005329069" evidence="2">
    <location>
        <begin position="20"/>
        <end position="166"/>
    </location>
</feature>
<name>A0A0K0EXA8_STRVS</name>
<keyword evidence="1" id="KW-1133">Transmembrane helix</keyword>
<keyword evidence="1" id="KW-0472">Membrane</keyword>
<feature type="transmembrane region" description="Helical" evidence="1">
    <location>
        <begin position="148"/>
        <end position="165"/>
    </location>
</feature>